<accession>A0A1S8CZX3</accession>
<keyword evidence="6" id="KW-1185">Reference proteome</keyword>
<evidence type="ECO:0000256" key="3">
    <source>
        <dbReference type="RuleBase" id="RU003616"/>
    </source>
</evidence>
<comment type="caution">
    <text evidence="5">The sequence shown here is derived from an EMBL/GenBank/DDBJ whole genome shotgun (WGS) entry which is preliminary data.</text>
</comment>
<dbReference type="InterPro" id="IPR008978">
    <property type="entry name" value="HSP20-like_chaperone"/>
</dbReference>
<keyword evidence="1" id="KW-0346">Stress response</keyword>
<dbReference type="PANTHER" id="PTHR46733:SF4">
    <property type="entry name" value="HEAT SHOCK PROTEIN 21, CHLOROPLASTIC"/>
    <property type="match status" value="1"/>
</dbReference>
<evidence type="ECO:0000256" key="1">
    <source>
        <dbReference type="ARBA" id="ARBA00023016"/>
    </source>
</evidence>
<dbReference type="EMBL" id="LLWF02000114">
    <property type="protein sequence ID" value="ONH81491.1"/>
    <property type="molecule type" value="Genomic_DNA"/>
</dbReference>
<dbReference type="PANTHER" id="PTHR46733">
    <property type="entry name" value="26.5 KDA HEAT SHOCK PROTEIN, MITOCHONDRIAL"/>
    <property type="match status" value="1"/>
</dbReference>
<dbReference type="OrthoDB" id="9808910at2"/>
<dbReference type="Pfam" id="PF00011">
    <property type="entry name" value="HSP20"/>
    <property type="match status" value="1"/>
</dbReference>
<dbReference type="RefSeq" id="WP_076970421.1">
    <property type="nucleotide sequence ID" value="NZ_LLWF02000114.1"/>
</dbReference>
<evidence type="ECO:0000313" key="6">
    <source>
        <dbReference type="Proteomes" id="UP000054844"/>
    </source>
</evidence>
<dbReference type="AlphaFoldDB" id="A0A1S8CZX3"/>
<dbReference type="InterPro" id="IPR044587">
    <property type="entry name" value="HSP21-like"/>
</dbReference>
<name>A0A1S8CZX3_9PROT</name>
<dbReference type="InterPro" id="IPR002068">
    <property type="entry name" value="A-crystallin/Hsp20_dom"/>
</dbReference>
<sequence length="171" mass="19194">MQIKDLIPWARKDGAPDAKSSEDNPIATLQREMNHVFENFWNRVGQFEWPWGSGEAKSDMVETDNAIEVSIELPGMEMKDIEVTVNDDMLTVKGEKKIERQVEKKGYYLSERSYGAIYRTIPLPPGVDGEKAQASFKNGVLTIKLPQTPEAQAKIKRIDCPSSEHSAQLAA</sequence>
<feature type="domain" description="SHSP" evidence="4">
    <location>
        <begin position="49"/>
        <end position="163"/>
    </location>
</feature>
<dbReference type="Proteomes" id="UP000054844">
    <property type="component" value="Unassembled WGS sequence"/>
</dbReference>
<organism evidence="5 6">
    <name type="scientific">Roseomonas mucosa</name>
    <dbReference type="NCBI Taxonomy" id="207340"/>
    <lineage>
        <taxon>Bacteria</taxon>
        <taxon>Pseudomonadati</taxon>
        <taxon>Pseudomonadota</taxon>
        <taxon>Alphaproteobacteria</taxon>
        <taxon>Acetobacterales</taxon>
        <taxon>Roseomonadaceae</taxon>
        <taxon>Roseomonas</taxon>
    </lineage>
</organism>
<dbReference type="PROSITE" id="PS01031">
    <property type="entry name" value="SHSP"/>
    <property type="match status" value="1"/>
</dbReference>
<dbReference type="CDD" id="cd06464">
    <property type="entry name" value="ACD_sHsps-like"/>
    <property type="match status" value="1"/>
</dbReference>
<evidence type="ECO:0000259" key="4">
    <source>
        <dbReference type="PROSITE" id="PS01031"/>
    </source>
</evidence>
<dbReference type="SUPFAM" id="SSF49764">
    <property type="entry name" value="HSP20-like chaperones"/>
    <property type="match status" value="1"/>
</dbReference>
<comment type="similarity">
    <text evidence="2 3">Belongs to the small heat shock protein (HSP20) family.</text>
</comment>
<gene>
    <name evidence="5" type="ORF">APZ41_019595</name>
</gene>
<dbReference type="Gene3D" id="2.60.40.790">
    <property type="match status" value="1"/>
</dbReference>
<evidence type="ECO:0000256" key="2">
    <source>
        <dbReference type="PROSITE-ProRule" id="PRU00285"/>
    </source>
</evidence>
<proteinExistence type="inferred from homology"/>
<evidence type="ECO:0000313" key="5">
    <source>
        <dbReference type="EMBL" id="ONH81491.1"/>
    </source>
</evidence>
<reference evidence="5" key="1">
    <citation type="submission" date="2016-12" db="EMBL/GenBank/DDBJ databases">
        <title>Draft genome sequence of Roseomonas mucosa strain AU37, isolated from a peripheral intravenous catheter.</title>
        <authorList>
            <person name="Choudhury M.A."/>
            <person name="Sidjabat H.E."/>
            <person name="Wailan A.M."/>
            <person name="Zhang L."/>
            <person name="Marsh N.M."/>
            <person name="Rickard C.M."/>
            <person name="Davies M."/>
            <person name="Mcmillan D.J."/>
        </authorList>
    </citation>
    <scope>NUCLEOTIDE SEQUENCE [LARGE SCALE GENOMIC DNA]</scope>
    <source>
        <strain evidence="5">AU37</strain>
    </source>
</reference>
<dbReference type="GO" id="GO:0009408">
    <property type="term" value="P:response to heat"/>
    <property type="evidence" value="ECO:0007669"/>
    <property type="project" value="InterPro"/>
</dbReference>
<dbReference type="STRING" id="207340.APZ41_019595"/>
<protein>
    <submittedName>
        <fullName evidence="5">Heat-shock protein Hsp20</fullName>
    </submittedName>
</protein>